<evidence type="ECO:0000256" key="4">
    <source>
        <dbReference type="ARBA" id="ARBA00022692"/>
    </source>
</evidence>
<keyword evidence="4 7" id="KW-0812">Transmembrane</keyword>
<keyword evidence="9" id="KW-1185">Reference proteome</keyword>
<dbReference type="InterPro" id="IPR003339">
    <property type="entry name" value="ABC/ECF_trnsptr_transmembrane"/>
</dbReference>
<feature type="transmembrane region" description="Helical" evidence="7">
    <location>
        <begin position="95"/>
        <end position="117"/>
    </location>
</feature>
<dbReference type="PANTHER" id="PTHR34857">
    <property type="entry name" value="SLL0384 PROTEIN"/>
    <property type="match status" value="1"/>
</dbReference>
<dbReference type="Proteomes" id="UP000529417">
    <property type="component" value="Unassembled WGS sequence"/>
</dbReference>
<sequence length="238" mass="24461">MAERAEALNPRARLVAALLLAFGIAAVQGGAVLPLVAALAGGVVLALGQGRRVVRGLRAPALLAMALLLVLPFAAGGTVLAQIGPLVLRQEGLQAAVLMATRLLSIVALTLALLAPLSPAQLVAGLRGLGLPGLITDLALLTARYLEETRAELARAQLARRLRGGRPGWRAVPDQAALLACALIRAQTRAERLWAAMRLRGHGAAPMAPAAALTTRDRVAMTGAAGAALALVLLDRMP</sequence>
<organism evidence="8 9">
    <name type="scientific">Rhabdonatronobacter sediminivivens</name>
    <dbReference type="NCBI Taxonomy" id="2743469"/>
    <lineage>
        <taxon>Bacteria</taxon>
        <taxon>Pseudomonadati</taxon>
        <taxon>Pseudomonadota</taxon>
        <taxon>Alphaproteobacteria</taxon>
        <taxon>Rhodobacterales</taxon>
        <taxon>Paracoccaceae</taxon>
        <taxon>Rhabdonatronobacter</taxon>
    </lineage>
</organism>
<accession>A0A7Z0HYC0</accession>
<evidence type="ECO:0000256" key="5">
    <source>
        <dbReference type="ARBA" id="ARBA00022989"/>
    </source>
</evidence>
<dbReference type="InterPro" id="IPR051611">
    <property type="entry name" value="ECF_transporter_component"/>
</dbReference>
<dbReference type="AlphaFoldDB" id="A0A7Z0HYC0"/>
<feature type="transmembrane region" description="Helical" evidence="7">
    <location>
        <begin position="14"/>
        <end position="47"/>
    </location>
</feature>
<feature type="transmembrane region" description="Helical" evidence="7">
    <location>
        <begin position="59"/>
        <end position="83"/>
    </location>
</feature>
<dbReference type="Pfam" id="PF02361">
    <property type="entry name" value="CbiQ"/>
    <property type="match status" value="1"/>
</dbReference>
<dbReference type="GO" id="GO:0005886">
    <property type="term" value="C:plasma membrane"/>
    <property type="evidence" value="ECO:0007669"/>
    <property type="project" value="UniProtKB-ARBA"/>
</dbReference>
<name>A0A7Z0HYC0_9RHOB</name>
<dbReference type="EMBL" id="JACBXS010000009">
    <property type="protein sequence ID" value="NYS24549.1"/>
    <property type="molecule type" value="Genomic_DNA"/>
</dbReference>
<comment type="caution">
    <text evidence="8">The sequence shown here is derived from an EMBL/GenBank/DDBJ whole genome shotgun (WGS) entry which is preliminary data.</text>
</comment>
<evidence type="ECO:0000256" key="1">
    <source>
        <dbReference type="ARBA" id="ARBA00004141"/>
    </source>
</evidence>
<dbReference type="PANTHER" id="PTHR34857:SF2">
    <property type="entry name" value="SLL0384 PROTEIN"/>
    <property type="match status" value="1"/>
</dbReference>
<reference evidence="8 9" key="1">
    <citation type="journal article" date="2000" name="Arch. Microbiol.">
        <title>Rhodobaca bogoriensis gen. nov. and sp. nov., an alkaliphilic purple nonsulfur bacterium from African Rift Valley soda lakes.</title>
        <authorList>
            <person name="Milford A.D."/>
            <person name="Achenbach L.A."/>
            <person name="Jung D.O."/>
            <person name="Madigan M.T."/>
        </authorList>
    </citation>
    <scope>NUCLEOTIDE SEQUENCE [LARGE SCALE GENOMIC DNA]</scope>
    <source>
        <strain evidence="8 9">2376</strain>
    </source>
</reference>
<evidence type="ECO:0000256" key="2">
    <source>
        <dbReference type="ARBA" id="ARBA00008564"/>
    </source>
</evidence>
<keyword evidence="5 7" id="KW-1133">Transmembrane helix</keyword>
<evidence type="ECO:0000256" key="3">
    <source>
        <dbReference type="ARBA" id="ARBA00022475"/>
    </source>
</evidence>
<evidence type="ECO:0000313" key="8">
    <source>
        <dbReference type="EMBL" id="NYS24549.1"/>
    </source>
</evidence>
<proteinExistence type="inferred from homology"/>
<evidence type="ECO:0000313" key="9">
    <source>
        <dbReference type="Proteomes" id="UP000529417"/>
    </source>
</evidence>
<evidence type="ECO:0000256" key="6">
    <source>
        <dbReference type="ARBA" id="ARBA00023136"/>
    </source>
</evidence>
<protein>
    <submittedName>
        <fullName evidence="8">Cobalt ECF transporter T component CbiQ</fullName>
    </submittedName>
</protein>
<dbReference type="CDD" id="cd16914">
    <property type="entry name" value="EcfT"/>
    <property type="match status" value="1"/>
</dbReference>
<keyword evidence="6 7" id="KW-0472">Membrane</keyword>
<comment type="subcellular location">
    <subcellularLocation>
        <location evidence="1">Membrane</location>
        <topology evidence="1">Multi-pass membrane protein</topology>
    </subcellularLocation>
</comment>
<keyword evidence="3" id="KW-1003">Cell membrane</keyword>
<dbReference type="RefSeq" id="WP_179905255.1">
    <property type="nucleotide sequence ID" value="NZ_JACBXS010000009.1"/>
</dbReference>
<comment type="similarity">
    <text evidence="2">Belongs to the CbiQ family.</text>
</comment>
<evidence type="ECO:0000256" key="7">
    <source>
        <dbReference type="SAM" id="Phobius"/>
    </source>
</evidence>
<gene>
    <name evidence="8" type="ORF">HUK65_06045</name>
</gene>